<dbReference type="PROSITE" id="PS51077">
    <property type="entry name" value="HTH_ICLR"/>
    <property type="match status" value="1"/>
</dbReference>
<dbReference type="InterPro" id="IPR050707">
    <property type="entry name" value="HTH_MetabolicPath_Reg"/>
</dbReference>
<dbReference type="PROSITE" id="PS51078">
    <property type="entry name" value="ICLR_ED"/>
    <property type="match status" value="1"/>
</dbReference>
<evidence type="ECO:0000256" key="1">
    <source>
        <dbReference type="ARBA" id="ARBA00023015"/>
    </source>
</evidence>
<sequence>MNREMTDARPAQGDKLIQSVDRALAILEVMARLRGEVTLAEISEAMELNPSTCHHIIKTLMARNYVRPGTGRGRYMLGSQIVILAEAVNVKTELPGRAKAVLEALNQATEEAVHLAVLEGDEMITLMKRKALHALRVDGGTIGKSHALHATATGKILLSGMPDAEVRRLSALHGMRRFTTNTCTDIEVLLKELDGVRACGHSEDREEFQLYVVCIGAAVRDVTGRIIASISASTPINRATEEHLDLVRREVMAAGRTLSLTPLDKPEGISQ</sequence>
<evidence type="ECO:0000313" key="6">
    <source>
        <dbReference type="EMBL" id="MXN19349.1"/>
    </source>
</evidence>
<comment type="caution">
    <text evidence="6">The sequence shown here is derived from an EMBL/GenBank/DDBJ whole genome shotgun (WGS) entry which is preliminary data.</text>
</comment>
<name>A0A6L7G601_9RHOB</name>
<feature type="domain" description="IclR-ED" evidence="5">
    <location>
        <begin position="80"/>
        <end position="264"/>
    </location>
</feature>
<accession>A0A6L7G601</accession>
<organism evidence="6 7">
    <name type="scientific">Pseudooceanicola albus</name>
    <dbReference type="NCBI Taxonomy" id="2692189"/>
    <lineage>
        <taxon>Bacteria</taxon>
        <taxon>Pseudomonadati</taxon>
        <taxon>Pseudomonadota</taxon>
        <taxon>Alphaproteobacteria</taxon>
        <taxon>Rhodobacterales</taxon>
        <taxon>Paracoccaceae</taxon>
        <taxon>Pseudooceanicola</taxon>
    </lineage>
</organism>
<gene>
    <name evidence="6" type="ORF">GR170_16045</name>
</gene>
<feature type="domain" description="HTH iclR-type" evidence="4">
    <location>
        <begin position="17"/>
        <end position="79"/>
    </location>
</feature>
<dbReference type="AlphaFoldDB" id="A0A6L7G601"/>
<dbReference type="PANTHER" id="PTHR30136:SF24">
    <property type="entry name" value="HTH-TYPE TRANSCRIPTIONAL REPRESSOR ALLR"/>
    <property type="match status" value="1"/>
</dbReference>
<dbReference type="InterPro" id="IPR014757">
    <property type="entry name" value="Tscrpt_reg_IclR_C"/>
</dbReference>
<keyword evidence="3" id="KW-0804">Transcription</keyword>
<dbReference type="InterPro" id="IPR036390">
    <property type="entry name" value="WH_DNA-bd_sf"/>
</dbReference>
<dbReference type="Gene3D" id="3.30.450.40">
    <property type="match status" value="1"/>
</dbReference>
<dbReference type="GO" id="GO:0003677">
    <property type="term" value="F:DNA binding"/>
    <property type="evidence" value="ECO:0007669"/>
    <property type="project" value="UniProtKB-KW"/>
</dbReference>
<protein>
    <submittedName>
        <fullName evidence="6">Helix-turn-helix domain-containing protein</fullName>
    </submittedName>
</protein>
<evidence type="ECO:0000259" key="4">
    <source>
        <dbReference type="PROSITE" id="PS51077"/>
    </source>
</evidence>
<dbReference type="SUPFAM" id="SSF55781">
    <property type="entry name" value="GAF domain-like"/>
    <property type="match status" value="1"/>
</dbReference>
<dbReference type="Gene3D" id="1.10.10.10">
    <property type="entry name" value="Winged helix-like DNA-binding domain superfamily/Winged helix DNA-binding domain"/>
    <property type="match status" value="1"/>
</dbReference>
<evidence type="ECO:0000313" key="7">
    <source>
        <dbReference type="Proteomes" id="UP000477911"/>
    </source>
</evidence>
<dbReference type="GO" id="GO:0003700">
    <property type="term" value="F:DNA-binding transcription factor activity"/>
    <property type="evidence" value="ECO:0007669"/>
    <property type="project" value="TreeGrafter"/>
</dbReference>
<dbReference type="PANTHER" id="PTHR30136">
    <property type="entry name" value="HELIX-TURN-HELIX TRANSCRIPTIONAL REGULATOR, ICLR FAMILY"/>
    <property type="match status" value="1"/>
</dbReference>
<dbReference type="InterPro" id="IPR036388">
    <property type="entry name" value="WH-like_DNA-bd_sf"/>
</dbReference>
<dbReference type="Pfam" id="PF09339">
    <property type="entry name" value="HTH_IclR"/>
    <property type="match status" value="1"/>
</dbReference>
<evidence type="ECO:0000256" key="2">
    <source>
        <dbReference type="ARBA" id="ARBA00023125"/>
    </source>
</evidence>
<dbReference type="Pfam" id="PF01614">
    <property type="entry name" value="IclR_C"/>
    <property type="match status" value="1"/>
</dbReference>
<keyword evidence="7" id="KW-1185">Reference proteome</keyword>
<evidence type="ECO:0000256" key="3">
    <source>
        <dbReference type="ARBA" id="ARBA00023163"/>
    </source>
</evidence>
<dbReference type="SMART" id="SM00346">
    <property type="entry name" value="HTH_ICLR"/>
    <property type="match status" value="1"/>
</dbReference>
<dbReference type="InterPro" id="IPR005471">
    <property type="entry name" value="Tscrpt_reg_IclR_N"/>
</dbReference>
<keyword evidence="2" id="KW-0238">DNA-binding</keyword>
<reference evidence="6 7" key="1">
    <citation type="submission" date="2019-12" db="EMBL/GenBank/DDBJ databases">
        <authorList>
            <person name="Li M."/>
        </authorList>
    </citation>
    <scope>NUCLEOTIDE SEQUENCE [LARGE SCALE GENOMIC DNA]</scope>
    <source>
        <strain evidence="6 7">GBMRC 2024</strain>
    </source>
</reference>
<dbReference type="EMBL" id="WUMU01000018">
    <property type="protein sequence ID" value="MXN19349.1"/>
    <property type="molecule type" value="Genomic_DNA"/>
</dbReference>
<dbReference type="SUPFAM" id="SSF46785">
    <property type="entry name" value="Winged helix' DNA-binding domain"/>
    <property type="match status" value="1"/>
</dbReference>
<evidence type="ECO:0000259" key="5">
    <source>
        <dbReference type="PROSITE" id="PS51078"/>
    </source>
</evidence>
<keyword evidence="1" id="KW-0805">Transcription regulation</keyword>
<proteinExistence type="predicted"/>
<dbReference type="GO" id="GO:0045892">
    <property type="term" value="P:negative regulation of DNA-templated transcription"/>
    <property type="evidence" value="ECO:0007669"/>
    <property type="project" value="TreeGrafter"/>
</dbReference>
<dbReference type="Proteomes" id="UP000477911">
    <property type="component" value="Unassembled WGS sequence"/>
</dbReference>
<dbReference type="InterPro" id="IPR029016">
    <property type="entry name" value="GAF-like_dom_sf"/>
</dbReference>